<gene>
    <name evidence="2" type="ORF">ACG00Y_01420</name>
</gene>
<accession>A0ABW7EY18</accession>
<organism evidence="2 3">
    <name type="scientific">Pelomonas parva</name>
    <dbReference type="NCBI Taxonomy" id="3299032"/>
    <lineage>
        <taxon>Bacteria</taxon>
        <taxon>Pseudomonadati</taxon>
        <taxon>Pseudomonadota</taxon>
        <taxon>Betaproteobacteria</taxon>
        <taxon>Burkholderiales</taxon>
        <taxon>Sphaerotilaceae</taxon>
        <taxon>Roseateles</taxon>
    </lineage>
</organism>
<dbReference type="Proteomes" id="UP001606210">
    <property type="component" value="Unassembled WGS sequence"/>
</dbReference>
<keyword evidence="3" id="KW-1185">Reference proteome</keyword>
<name>A0ABW7EY18_9BURK</name>
<evidence type="ECO:0000256" key="1">
    <source>
        <dbReference type="SAM" id="MobiDB-lite"/>
    </source>
</evidence>
<reference evidence="2 3" key="1">
    <citation type="submission" date="2024-08" db="EMBL/GenBank/DDBJ databases">
        <authorList>
            <person name="Lu H."/>
        </authorList>
    </citation>
    <scope>NUCLEOTIDE SEQUENCE [LARGE SCALE GENOMIC DNA]</scope>
    <source>
        <strain evidence="2 3">LYH14W</strain>
    </source>
</reference>
<dbReference type="EMBL" id="JBIGHV010000001">
    <property type="protein sequence ID" value="MFG6428551.1"/>
    <property type="molecule type" value="Genomic_DNA"/>
</dbReference>
<proteinExistence type="predicted"/>
<protein>
    <submittedName>
        <fullName evidence="2">Uncharacterized protein</fullName>
    </submittedName>
</protein>
<feature type="region of interest" description="Disordered" evidence="1">
    <location>
        <begin position="177"/>
        <end position="196"/>
    </location>
</feature>
<evidence type="ECO:0000313" key="3">
    <source>
        <dbReference type="Proteomes" id="UP001606210"/>
    </source>
</evidence>
<dbReference type="RefSeq" id="WP_394475482.1">
    <property type="nucleotide sequence ID" value="NZ_JBIGHV010000001.1"/>
</dbReference>
<sequence>MVATLLKPPLDELRLPAGDALAFFDAASGAAVTSGLVCRLVLRGDGRVLGRSLTTPSGVHHWPDLSERWRSPAPASPVLADVVVRDEMGRSQPLVLPWPLPVEPTGQVIGATLLPGVRLLRVRLLSAPGRAAPPGMASIHGLLRWQASGQVAAWALVRYVGGDGHVVDGASDAEGRLSLHLPRPRPDKRGSPPEPAAQLRVFADPALAAASRELGAPDVLAFAAQPEVRALADASVPPAEITTYQPPAFVTGEPLILATLGLLPSQRELRLAPI</sequence>
<comment type="caution">
    <text evidence="2">The sequence shown here is derived from an EMBL/GenBank/DDBJ whole genome shotgun (WGS) entry which is preliminary data.</text>
</comment>
<evidence type="ECO:0000313" key="2">
    <source>
        <dbReference type="EMBL" id="MFG6428551.1"/>
    </source>
</evidence>